<evidence type="ECO:0000313" key="3">
    <source>
        <dbReference type="EMBL" id="TDC03977.1"/>
    </source>
</evidence>
<feature type="region of interest" description="Disordered" evidence="1">
    <location>
        <begin position="31"/>
        <end position="54"/>
    </location>
</feature>
<evidence type="ECO:0000256" key="1">
    <source>
        <dbReference type="SAM" id="MobiDB-lite"/>
    </source>
</evidence>
<evidence type="ECO:0008006" key="5">
    <source>
        <dbReference type="Google" id="ProtNLM"/>
    </source>
</evidence>
<dbReference type="EMBL" id="SMJZ01000099">
    <property type="protein sequence ID" value="TDC03977.1"/>
    <property type="molecule type" value="Genomic_DNA"/>
</dbReference>
<evidence type="ECO:0000313" key="4">
    <source>
        <dbReference type="Proteomes" id="UP000295157"/>
    </source>
</evidence>
<feature type="signal peptide" evidence="2">
    <location>
        <begin position="1"/>
        <end position="19"/>
    </location>
</feature>
<evidence type="ECO:0000256" key="2">
    <source>
        <dbReference type="SAM" id="SignalP"/>
    </source>
</evidence>
<accession>A0A4R4NAF5</accession>
<feature type="chain" id="PRO_5039079103" description="DUF3558 domain-containing protein" evidence="2">
    <location>
        <begin position="20"/>
        <end position="183"/>
    </location>
</feature>
<proteinExistence type="predicted"/>
<keyword evidence="4" id="KW-1185">Reference proteome</keyword>
<reference evidence="3 4" key="1">
    <citation type="submission" date="2019-02" db="EMBL/GenBank/DDBJ databases">
        <title>Draft genome sequences of novel Actinobacteria.</title>
        <authorList>
            <person name="Sahin N."/>
            <person name="Ay H."/>
            <person name="Saygin H."/>
        </authorList>
    </citation>
    <scope>NUCLEOTIDE SEQUENCE [LARGE SCALE GENOMIC DNA]</scope>
    <source>
        <strain evidence="3 4">KC201</strain>
    </source>
</reference>
<dbReference type="Proteomes" id="UP000295157">
    <property type="component" value="Unassembled WGS sequence"/>
</dbReference>
<comment type="caution">
    <text evidence="3">The sequence shown here is derived from an EMBL/GenBank/DDBJ whole genome shotgun (WGS) entry which is preliminary data.</text>
</comment>
<dbReference type="PROSITE" id="PS51257">
    <property type="entry name" value="PROKAR_LIPOPROTEIN"/>
    <property type="match status" value="1"/>
</dbReference>
<organism evidence="3 4">
    <name type="scientific">Nonomuraea longispora</name>
    <dbReference type="NCBI Taxonomy" id="1848320"/>
    <lineage>
        <taxon>Bacteria</taxon>
        <taxon>Bacillati</taxon>
        <taxon>Actinomycetota</taxon>
        <taxon>Actinomycetes</taxon>
        <taxon>Streptosporangiales</taxon>
        <taxon>Streptosporangiaceae</taxon>
        <taxon>Nonomuraea</taxon>
    </lineage>
</organism>
<gene>
    <name evidence="3" type="ORF">E1267_24355</name>
</gene>
<name>A0A4R4NAF5_9ACTN</name>
<keyword evidence="2" id="KW-0732">Signal</keyword>
<dbReference type="AlphaFoldDB" id="A0A4R4NAF5"/>
<dbReference type="OrthoDB" id="3533734at2"/>
<sequence>MRRTAAVLLVCGLVPGLAACDDLVAQARPADTPIDAGSRPVRSASPPPEPGTQRPTIALTCGSVDVHVSASPAGLARAGSFTRLESLKRRLKVKGLAWQDNDERLYVGVVCGVHTAEQFVTLVARSTLSAYWGRPALHWTTRNGLRNFMWLERPGTAVYIGATPGLAAEIRPLAAEIAQQVDQ</sequence>
<dbReference type="RefSeq" id="WP_132335284.1">
    <property type="nucleotide sequence ID" value="NZ_SMJZ01000099.1"/>
</dbReference>
<protein>
    <recommendedName>
        <fullName evidence="5">DUF3558 domain-containing protein</fullName>
    </recommendedName>
</protein>